<comment type="caution">
    <text evidence="2">The sequence shown here is derived from an EMBL/GenBank/DDBJ whole genome shotgun (WGS) entry which is preliminary data.</text>
</comment>
<keyword evidence="3" id="KW-1185">Reference proteome</keyword>
<evidence type="ECO:0000256" key="1">
    <source>
        <dbReference type="SAM" id="MobiDB-lite"/>
    </source>
</evidence>
<feature type="region of interest" description="Disordered" evidence="1">
    <location>
        <begin position="324"/>
        <end position="356"/>
    </location>
</feature>
<evidence type="ECO:0000313" key="2">
    <source>
        <dbReference type="EMBL" id="MFC3613052.1"/>
    </source>
</evidence>
<organism evidence="2 3">
    <name type="scientific">Lutimaribacter marinistellae</name>
    <dbReference type="NCBI Taxonomy" id="1820329"/>
    <lineage>
        <taxon>Bacteria</taxon>
        <taxon>Pseudomonadati</taxon>
        <taxon>Pseudomonadota</taxon>
        <taxon>Alphaproteobacteria</taxon>
        <taxon>Rhodobacterales</taxon>
        <taxon>Roseobacteraceae</taxon>
        <taxon>Lutimaribacter</taxon>
    </lineage>
</organism>
<proteinExistence type="predicted"/>
<name>A0ABV7TE41_9RHOB</name>
<dbReference type="EMBL" id="JBHRXI010000004">
    <property type="protein sequence ID" value="MFC3613052.1"/>
    <property type="molecule type" value="Genomic_DNA"/>
</dbReference>
<dbReference type="RefSeq" id="WP_386734231.1">
    <property type="nucleotide sequence ID" value="NZ_JBHRXI010000004.1"/>
</dbReference>
<accession>A0ABV7TE41</accession>
<dbReference type="Proteomes" id="UP001595629">
    <property type="component" value="Unassembled WGS sequence"/>
</dbReference>
<sequence length="356" mass="39287">MLAGRGLRYERWSRTTKWDGSQVELPVAALAACDAVIPFRKTRSVFGLPDLAAARELSRTWLDWLDSARKEWAERMVAFSSEHLLVWLTTVSQVRAMHRILSERFQSVRYVAWLRPQEDWLLSQYSQGLRSGSTQTLDEMLNTRLQSAQSALPNFAARLRLWVEALGADALRVFRLDGARNGRDHCGTFCELAGIAGDDLGRPETRNASFGAHSAEAMRQINLRLPYWAKGQNGINPARQGIAPQLEQTAGDEPPLALTDAQRKLIATAYEPGNRWLAETFADCAGLTAKGRTRPAPASPTTQDTAARLIDLLFASRMGALAPLTETQRARANPPHGPRTGRTVPGPQGPITDPTP</sequence>
<gene>
    <name evidence="2" type="ORF">ACFORG_04705</name>
</gene>
<reference evidence="3" key="1">
    <citation type="journal article" date="2019" name="Int. J. Syst. Evol. Microbiol.">
        <title>The Global Catalogue of Microorganisms (GCM) 10K type strain sequencing project: providing services to taxonomists for standard genome sequencing and annotation.</title>
        <authorList>
            <consortium name="The Broad Institute Genomics Platform"/>
            <consortium name="The Broad Institute Genome Sequencing Center for Infectious Disease"/>
            <person name="Wu L."/>
            <person name="Ma J."/>
        </authorList>
    </citation>
    <scope>NUCLEOTIDE SEQUENCE [LARGE SCALE GENOMIC DNA]</scope>
    <source>
        <strain evidence="3">KCTC 42911</strain>
    </source>
</reference>
<evidence type="ECO:0008006" key="4">
    <source>
        <dbReference type="Google" id="ProtNLM"/>
    </source>
</evidence>
<protein>
    <recommendedName>
        <fullName evidence="4">Sulfotransferase family protein</fullName>
    </recommendedName>
</protein>
<evidence type="ECO:0000313" key="3">
    <source>
        <dbReference type="Proteomes" id="UP001595629"/>
    </source>
</evidence>